<dbReference type="KEGG" id="saf:SULAZ_1281"/>
<keyword evidence="1" id="KW-0175">Coiled coil</keyword>
<dbReference type="HOGENOM" id="CLU_2482121_0_0_0"/>
<evidence type="ECO:0000313" key="3">
    <source>
        <dbReference type="Proteomes" id="UP000001369"/>
    </source>
</evidence>
<name>C1DVW3_SULAA</name>
<evidence type="ECO:0000256" key="1">
    <source>
        <dbReference type="SAM" id="Coils"/>
    </source>
</evidence>
<feature type="coiled-coil region" evidence="1">
    <location>
        <begin position="17"/>
        <end position="51"/>
    </location>
</feature>
<sequence>MKFKNFLLIIIFKRKEKEFRMEKLDEIALEIKSLEKRYSRYLKEKERVRKRQQDVHFTPKDKEILIETFVIANIVENLVSKAISRLI</sequence>
<accession>C1DVW3</accession>
<reference evidence="2 3" key="1">
    <citation type="journal article" date="2009" name="J. Bacteriol.">
        <title>Complete and draft genome sequences of six members of the Aquificales.</title>
        <authorList>
            <person name="Reysenbach A.L."/>
            <person name="Hamamura N."/>
            <person name="Podar M."/>
            <person name="Griffiths E."/>
            <person name="Ferreira S."/>
            <person name="Hochstein R."/>
            <person name="Heidelberg J."/>
            <person name="Johnson J."/>
            <person name="Mead D."/>
            <person name="Pohorille A."/>
            <person name="Sarmiento M."/>
            <person name="Schweighofer K."/>
            <person name="Seshadri R."/>
            <person name="Voytek M.A."/>
        </authorList>
    </citation>
    <scope>NUCLEOTIDE SEQUENCE [LARGE SCALE GENOMIC DNA]</scope>
    <source>
        <strain evidence="3">Az-Fu1 / DSM 15241 / OCM 825</strain>
    </source>
</reference>
<gene>
    <name evidence="2" type="ordered locus">SULAZ_1281</name>
</gene>
<keyword evidence="3" id="KW-1185">Reference proteome</keyword>
<proteinExistence type="predicted"/>
<dbReference type="Proteomes" id="UP000001369">
    <property type="component" value="Chromosome"/>
</dbReference>
<evidence type="ECO:0000313" key="2">
    <source>
        <dbReference type="EMBL" id="ACN99128.1"/>
    </source>
</evidence>
<dbReference type="AlphaFoldDB" id="C1DVW3"/>
<organism evidence="2 3">
    <name type="scientific">Sulfurihydrogenibium azorense (strain DSM 15241 / OCM 825 / Az-Fu1)</name>
    <dbReference type="NCBI Taxonomy" id="204536"/>
    <lineage>
        <taxon>Bacteria</taxon>
        <taxon>Pseudomonadati</taxon>
        <taxon>Aquificota</taxon>
        <taxon>Aquificia</taxon>
        <taxon>Aquificales</taxon>
        <taxon>Hydrogenothermaceae</taxon>
        <taxon>Sulfurihydrogenibium</taxon>
    </lineage>
</organism>
<dbReference type="STRING" id="204536.SULAZ_1281"/>
<protein>
    <submittedName>
        <fullName evidence="2">Uncharacterized protein</fullName>
    </submittedName>
</protein>
<dbReference type="EMBL" id="CP001229">
    <property type="protein sequence ID" value="ACN99128.1"/>
    <property type="molecule type" value="Genomic_DNA"/>
</dbReference>